<proteinExistence type="predicted"/>
<comment type="caution">
    <text evidence="4">The sequence shown here is derived from an EMBL/GenBank/DDBJ whole genome shotgun (WGS) entry which is preliminary data.</text>
</comment>
<sequence length="350" mass="38437">MPTPTEKETSQTLPERPDERTARRRRSRILGAVAAAAALALIGFIIWGVWLASHPKAPPLQGQMDATTIDVAAKVPGRLETVNVKEGDQVSKGQVIATLYVPEIEAKVRQAEAYEKARQAQESLAQEGARPQEIQAAKAQYERAVAAEELAQKTYERISRLYREGFVPAQRLDEVTASLKAARNQSQAAREQWSIAQTGARRQEKQAAAALAAQAAGTVAEAKSYAEEAKIVSPISGEVSRVLLREGEVAPQGFAVVTVVNLNDQWASFNLREDELKDLRMGSIIRVKIPAIGGGVHDFKIYFINPKADYANWRATRQNSGYDLRTFEVRARPVNAVEGLRPGMTALIER</sequence>
<protein>
    <submittedName>
        <fullName evidence="4">Efflux RND transporter periplasmic adaptor subunit</fullName>
    </submittedName>
</protein>
<evidence type="ECO:0000259" key="3">
    <source>
        <dbReference type="Pfam" id="PF25917"/>
    </source>
</evidence>
<evidence type="ECO:0000256" key="2">
    <source>
        <dbReference type="SAM" id="Phobius"/>
    </source>
</evidence>
<evidence type="ECO:0000313" key="5">
    <source>
        <dbReference type="Proteomes" id="UP001297600"/>
    </source>
</evidence>
<feature type="domain" description="Multidrug resistance protein MdtA-like barrel-sandwich hybrid" evidence="3">
    <location>
        <begin position="68"/>
        <end position="259"/>
    </location>
</feature>
<dbReference type="Proteomes" id="UP001297600">
    <property type="component" value="Unassembled WGS sequence"/>
</dbReference>
<name>A0ABS9MR56_9BURK</name>
<dbReference type="PANTHER" id="PTHR30438:SF1">
    <property type="entry name" value="36 KDA ANTIGEN"/>
    <property type="match status" value="1"/>
</dbReference>
<dbReference type="EMBL" id="JAKNCT010000005">
    <property type="protein sequence ID" value="MCG5030862.1"/>
    <property type="molecule type" value="Genomic_DNA"/>
</dbReference>
<dbReference type="Gene3D" id="2.40.30.170">
    <property type="match status" value="1"/>
</dbReference>
<feature type="region of interest" description="Disordered" evidence="1">
    <location>
        <begin position="1"/>
        <end position="23"/>
    </location>
</feature>
<accession>A0ABS9MR56</accession>
<dbReference type="InterPro" id="IPR058625">
    <property type="entry name" value="MdtA-like_BSH"/>
</dbReference>
<gene>
    <name evidence="4" type="ORF">MAF45_05310</name>
</gene>
<dbReference type="RefSeq" id="WP_237978514.1">
    <property type="nucleotide sequence ID" value="NZ_JAKNCT010000005.1"/>
</dbReference>
<dbReference type="Pfam" id="PF25917">
    <property type="entry name" value="BSH_RND"/>
    <property type="match status" value="1"/>
</dbReference>
<feature type="transmembrane region" description="Helical" evidence="2">
    <location>
        <begin position="29"/>
        <end position="50"/>
    </location>
</feature>
<dbReference type="SUPFAM" id="SSF111369">
    <property type="entry name" value="HlyD-like secretion proteins"/>
    <property type="match status" value="2"/>
</dbReference>
<organism evidence="4 5">
    <name type="scientific">Mesosutterella porci</name>
    <dbReference type="NCBI Taxonomy" id="2915351"/>
    <lineage>
        <taxon>Bacteria</taxon>
        <taxon>Pseudomonadati</taxon>
        <taxon>Pseudomonadota</taxon>
        <taxon>Betaproteobacteria</taxon>
        <taxon>Burkholderiales</taxon>
        <taxon>Sutterellaceae</taxon>
        <taxon>Mesosutterella</taxon>
    </lineage>
</organism>
<keyword evidence="2" id="KW-1133">Transmembrane helix</keyword>
<keyword evidence="5" id="KW-1185">Reference proteome</keyword>
<feature type="compositionally biased region" description="Basic and acidic residues" evidence="1">
    <location>
        <begin position="1"/>
        <end position="21"/>
    </location>
</feature>
<dbReference type="Gene3D" id="2.40.50.100">
    <property type="match status" value="1"/>
</dbReference>
<dbReference type="Gene3D" id="1.10.287.470">
    <property type="entry name" value="Helix hairpin bin"/>
    <property type="match status" value="2"/>
</dbReference>
<evidence type="ECO:0000256" key="1">
    <source>
        <dbReference type="SAM" id="MobiDB-lite"/>
    </source>
</evidence>
<evidence type="ECO:0000313" key="4">
    <source>
        <dbReference type="EMBL" id="MCG5030862.1"/>
    </source>
</evidence>
<dbReference type="PANTHER" id="PTHR30438">
    <property type="entry name" value="36 KDA ANTIGEN-RELATED"/>
    <property type="match status" value="1"/>
</dbReference>
<reference evidence="4 5" key="1">
    <citation type="submission" date="2022-02" db="EMBL/GenBank/DDBJ databases">
        <title>Mesosutterella porci, a novel member of the family Sutterellaceae from pig feces.</title>
        <authorList>
            <person name="Wylensek D."/>
            <person name="Clavel T."/>
        </authorList>
    </citation>
    <scope>NUCLEOTIDE SEQUENCE [LARGE SCALE GENOMIC DNA]</scope>
    <source>
        <strain evidence="5">oilRF-744-wt-GAM-9</strain>
    </source>
</reference>
<keyword evidence="2" id="KW-0812">Transmembrane</keyword>
<keyword evidence="2" id="KW-0472">Membrane</keyword>